<evidence type="ECO:0000313" key="2">
    <source>
        <dbReference type="Proteomes" id="UP001148737"/>
    </source>
</evidence>
<dbReference type="EMBL" id="JANAKD010001007">
    <property type="protein sequence ID" value="KAJ3484693.1"/>
    <property type="molecule type" value="Genomic_DNA"/>
</dbReference>
<dbReference type="Proteomes" id="UP001148737">
    <property type="component" value="Unassembled WGS sequence"/>
</dbReference>
<organism evidence="1 2">
    <name type="scientific">Lecanicillium saksenae</name>
    <dbReference type="NCBI Taxonomy" id="468837"/>
    <lineage>
        <taxon>Eukaryota</taxon>
        <taxon>Fungi</taxon>
        <taxon>Dikarya</taxon>
        <taxon>Ascomycota</taxon>
        <taxon>Pezizomycotina</taxon>
        <taxon>Sordariomycetes</taxon>
        <taxon>Hypocreomycetidae</taxon>
        <taxon>Hypocreales</taxon>
        <taxon>Cordycipitaceae</taxon>
        <taxon>Lecanicillium</taxon>
    </lineage>
</organism>
<keyword evidence="2" id="KW-1185">Reference proteome</keyword>
<comment type="caution">
    <text evidence="1">The sequence shown here is derived from an EMBL/GenBank/DDBJ whole genome shotgun (WGS) entry which is preliminary data.</text>
</comment>
<proteinExistence type="predicted"/>
<name>A0ACC1QPC4_9HYPO</name>
<evidence type="ECO:0000313" key="1">
    <source>
        <dbReference type="EMBL" id="KAJ3484693.1"/>
    </source>
</evidence>
<protein>
    <submittedName>
        <fullName evidence="1">Uncharacterized protein</fullName>
    </submittedName>
</protein>
<accession>A0ACC1QPC4</accession>
<sequence length="129" mass="14841">MAPVPALPLLHTHVARQPDLQTWKEFIAENEQPTAAMCTTFLVVTLLVLGLLLYTGRRWEECNSSDSFRRRICVRCRDNASAQAARLRHCYDESMELIPRVPTKETKEVERPVTWHGSNMLNTSWGWMG</sequence>
<reference evidence="1" key="1">
    <citation type="submission" date="2022-07" db="EMBL/GenBank/DDBJ databases">
        <title>Genome Sequence of Lecanicillium saksenae.</title>
        <authorList>
            <person name="Buettner E."/>
        </authorList>
    </citation>
    <scope>NUCLEOTIDE SEQUENCE</scope>
    <source>
        <strain evidence="1">VT-O1</strain>
    </source>
</reference>
<gene>
    <name evidence="1" type="ORF">NLG97_g6992</name>
</gene>